<sequence length="79" mass="8882">MRNLHFDYLNSLGSKLIFAGALFGEDDRMDGSLMVVETDSLAEAKAVVERDPFVVNGLYASYEVKRWTFSFNNAVEKKG</sequence>
<evidence type="ECO:0000256" key="1">
    <source>
        <dbReference type="ARBA" id="ARBA00007689"/>
    </source>
</evidence>
<organism evidence="3 4">
    <name type="scientific">Paraburkholderia xenovorans (strain LB400)</name>
    <dbReference type="NCBI Taxonomy" id="266265"/>
    <lineage>
        <taxon>Bacteria</taxon>
        <taxon>Pseudomonadati</taxon>
        <taxon>Pseudomonadota</taxon>
        <taxon>Betaproteobacteria</taxon>
        <taxon>Burkholderiales</taxon>
        <taxon>Burkholderiaceae</taxon>
        <taxon>Paraburkholderia</taxon>
    </lineage>
</organism>
<name>Q140E9_PARXL</name>
<dbReference type="AlphaFoldDB" id="Q140E9"/>
<dbReference type="KEGG" id="bxe:Bxe_A2671"/>
<keyword evidence="4" id="KW-1185">Reference proteome</keyword>
<reference evidence="3 4" key="1">
    <citation type="journal article" date="2006" name="Proc. Natl. Acad. Sci. U.S.A.">
        <title>Burkholderia xenovorans LB400 harbors a multi-replicon, 9.73-Mbp genome shaped for versatility.</title>
        <authorList>
            <person name="Chain P.S."/>
            <person name="Denef V.J."/>
            <person name="Konstantinidis K.T."/>
            <person name="Vergez L.M."/>
            <person name="Agullo L."/>
            <person name="Reyes V.L."/>
            <person name="Hauser L."/>
            <person name="Cordova M."/>
            <person name="Gomez L."/>
            <person name="Gonzalez M."/>
            <person name="Land M."/>
            <person name="Lao V."/>
            <person name="Larimer F."/>
            <person name="LiPuma J.J."/>
            <person name="Mahenthiralingam E."/>
            <person name="Malfatti S.A."/>
            <person name="Marx C.J."/>
            <person name="Parnell J.J."/>
            <person name="Ramette A."/>
            <person name="Richardson P."/>
            <person name="Seeger M."/>
            <person name="Smith D."/>
            <person name="Spilker T."/>
            <person name="Sul W.J."/>
            <person name="Tsoi T.V."/>
            <person name="Ulrich L.E."/>
            <person name="Zhulin I.B."/>
            <person name="Tiedje J.M."/>
        </authorList>
    </citation>
    <scope>NUCLEOTIDE SEQUENCE [LARGE SCALE GENOMIC DNA]</scope>
    <source>
        <strain evidence="3 4">LB400</strain>
    </source>
</reference>
<evidence type="ECO:0000259" key="2">
    <source>
        <dbReference type="Pfam" id="PF03795"/>
    </source>
</evidence>
<proteinExistence type="inferred from homology"/>
<comment type="similarity">
    <text evidence="1">Belongs to the YciI family.</text>
</comment>
<dbReference type="STRING" id="266265.Bxe_A2671"/>
<dbReference type="InterPro" id="IPR051807">
    <property type="entry name" value="Sec-metab_biosynth-assoc"/>
</dbReference>
<evidence type="ECO:0000313" key="3">
    <source>
        <dbReference type="EMBL" id="ABE30290.1"/>
    </source>
</evidence>
<feature type="domain" description="YCII-related" evidence="2">
    <location>
        <begin position="2"/>
        <end position="68"/>
    </location>
</feature>
<dbReference type="eggNOG" id="COG2350">
    <property type="taxonomic scope" value="Bacteria"/>
</dbReference>
<dbReference type="PANTHER" id="PTHR33606">
    <property type="entry name" value="PROTEIN YCII"/>
    <property type="match status" value="1"/>
</dbReference>
<evidence type="ECO:0000313" key="4">
    <source>
        <dbReference type="Proteomes" id="UP000001817"/>
    </source>
</evidence>
<dbReference type="Gene3D" id="3.30.70.1060">
    <property type="entry name" value="Dimeric alpha+beta barrel"/>
    <property type="match status" value="1"/>
</dbReference>
<dbReference type="EMBL" id="CP000270">
    <property type="protein sequence ID" value="ABE30290.1"/>
    <property type="molecule type" value="Genomic_DNA"/>
</dbReference>
<accession>Q140E9</accession>
<dbReference type="Pfam" id="PF03795">
    <property type="entry name" value="YCII"/>
    <property type="match status" value="1"/>
</dbReference>
<dbReference type="InterPro" id="IPR005545">
    <property type="entry name" value="YCII"/>
</dbReference>
<dbReference type="InterPro" id="IPR011008">
    <property type="entry name" value="Dimeric_a/b-barrel"/>
</dbReference>
<gene>
    <name evidence="3" type="ORF">Bxe_A2671</name>
</gene>
<dbReference type="PANTHER" id="PTHR33606:SF3">
    <property type="entry name" value="PROTEIN YCII"/>
    <property type="match status" value="1"/>
</dbReference>
<protein>
    <submittedName>
        <fullName evidence="3">Hypothetical Cytosolic Protein, YCII-related protein</fullName>
    </submittedName>
</protein>
<dbReference type="Proteomes" id="UP000001817">
    <property type="component" value="Chromosome 1"/>
</dbReference>
<dbReference type="SUPFAM" id="SSF54909">
    <property type="entry name" value="Dimeric alpha+beta barrel"/>
    <property type="match status" value="1"/>
</dbReference>